<dbReference type="Gene3D" id="2.30.30.40">
    <property type="entry name" value="SH3 Domains"/>
    <property type="match status" value="1"/>
</dbReference>
<sequence length="254" mass="28624">MRAIATFCLAAIALIAMSGAASAAPALVTTNLNVRAAPTTGSPIIGSLPGGTTVDALNCNFGWCEAAGGYVAEMYLDFDAVGYGYSSPGYNDYPSYDYGYVPYDPYPLVQPYPRYRYYDRYDRYDRYRDRDWDYGHRHYDRDRYDHYDRDRYDRDRYRSGSHRDYDRDRHRSGGYDRDRHKSSGNKSSNKKPAAKKSTNKKPAQKNQKKGTTPEALRGRAAAEGRAKPPKPAHGQAGTGKRDGNRPIPGFQPAR</sequence>
<dbReference type="RefSeq" id="WP_379089785.1">
    <property type="nucleotide sequence ID" value="NZ_JBHTJO010000001.1"/>
</dbReference>
<evidence type="ECO:0000256" key="1">
    <source>
        <dbReference type="SAM" id="MobiDB-lite"/>
    </source>
</evidence>
<proteinExistence type="predicted"/>
<dbReference type="Pfam" id="PF08239">
    <property type="entry name" value="SH3_3"/>
    <property type="match status" value="1"/>
</dbReference>
<reference evidence="5" key="1">
    <citation type="journal article" date="2019" name="Int. J. Syst. Evol. Microbiol.">
        <title>The Global Catalogue of Microorganisms (GCM) 10K type strain sequencing project: providing services to taxonomists for standard genome sequencing and annotation.</title>
        <authorList>
            <consortium name="The Broad Institute Genomics Platform"/>
            <consortium name="The Broad Institute Genome Sequencing Center for Infectious Disease"/>
            <person name="Wu L."/>
            <person name="Ma J."/>
        </authorList>
    </citation>
    <scope>NUCLEOTIDE SEQUENCE [LARGE SCALE GENOMIC DNA]</scope>
    <source>
        <strain evidence="5">CCUG 61697</strain>
    </source>
</reference>
<organism evidence="4 5">
    <name type="scientific">Methyloligella solikamskensis</name>
    <dbReference type="NCBI Taxonomy" id="1177756"/>
    <lineage>
        <taxon>Bacteria</taxon>
        <taxon>Pseudomonadati</taxon>
        <taxon>Pseudomonadota</taxon>
        <taxon>Alphaproteobacteria</taxon>
        <taxon>Hyphomicrobiales</taxon>
        <taxon>Hyphomicrobiaceae</taxon>
        <taxon>Methyloligella</taxon>
    </lineage>
</organism>
<evidence type="ECO:0000313" key="5">
    <source>
        <dbReference type="Proteomes" id="UP001597102"/>
    </source>
</evidence>
<feature type="signal peptide" evidence="2">
    <location>
        <begin position="1"/>
        <end position="23"/>
    </location>
</feature>
<keyword evidence="5" id="KW-1185">Reference proteome</keyword>
<feature type="compositionally biased region" description="Basic residues" evidence="1">
    <location>
        <begin position="182"/>
        <end position="208"/>
    </location>
</feature>
<feature type="domain" description="SH3b" evidence="3">
    <location>
        <begin position="31"/>
        <end position="75"/>
    </location>
</feature>
<keyword evidence="2" id="KW-0732">Signal</keyword>
<gene>
    <name evidence="4" type="ORF">ACFQ2F_10995</name>
</gene>
<dbReference type="EMBL" id="JBHTJO010000001">
    <property type="protein sequence ID" value="MFD0987621.1"/>
    <property type="molecule type" value="Genomic_DNA"/>
</dbReference>
<evidence type="ECO:0000256" key="2">
    <source>
        <dbReference type="SAM" id="SignalP"/>
    </source>
</evidence>
<name>A0ABW3JCW0_9HYPH</name>
<comment type="caution">
    <text evidence="4">The sequence shown here is derived from an EMBL/GenBank/DDBJ whole genome shotgun (WGS) entry which is preliminary data.</text>
</comment>
<feature type="region of interest" description="Disordered" evidence="1">
    <location>
        <begin position="154"/>
        <end position="254"/>
    </location>
</feature>
<evidence type="ECO:0000259" key="3">
    <source>
        <dbReference type="Pfam" id="PF08239"/>
    </source>
</evidence>
<feature type="chain" id="PRO_5045182374" evidence="2">
    <location>
        <begin position="24"/>
        <end position="254"/>
    </location>
</feature>
<accession>A0ABW3JCW0</accession>
<dbReference type="InterPro" id="IPR003646">
    <property type="entry name" value="SH3-like_bac-type"/>
</dbReference>
<protein>
    <submittedName>
        <fullName evidence="4">SH3 domain-containing protein</fullName>
    </submittedName>
</protein>
<feature type="compositionally biased region" description="Basic and acidic residues" evidence="1">
    <location>
        <begin position="216"/>
        <end position="226"/>
    </location>
</feature>
<evidence type="ECO:0000313" key="4">
    <source>
        <dbReference type="EMBL" id="MFD0987621.1"/>
    </source>
</evidence>
<feature type="compositionally biased region" description="Basic and acidic residues" evidence="1">
    <location>
        <begin position="154"/>
        <end position="181"/>
    </location>
</feature>
<dbReference type="Proteomes" id="UP001597102">
    <property type="component" value="Unassembled WGS sequence"/>
</dbReference>